<dbReference type="Pfam" id="PF00210">
    <property type="entry name" value="Ferritin"/>
    <property type="match status" value="1"/>
</dbReference>
<feature type="domain" description="Ferritin/DPS" evidence="3">
    <location>
        <begin position="18"/>
        <end position="157"/>
    </location>
</feature>
<dbReference type="PANTHER" id="PTHR42932">
    <property type="entry name" value="GENERAL STRESS PROTEIN 20U"/>
    <property type="match status" value="1"/>
</dbReference>
<dbReference type="KEGG" id="mod:AS202_06920"/>
<dbReference type="Gene3D" id="1.20.1260.10">
    <property type="match status" value="1"/>
</dbReference>
<reference evidence="4 5" key="1">
    <citation type="journal article" date="2016" name="J. Zhejiang Univ. Sci. B">
        <title>Antibiotic resistance mechanisms of Myroides sp.</title>
        <authorList>
            <person name="Hu S."/>
            <person name="Yuan S."/>
            <person name="Qu H."/>
            <person name="Jiang T."/>
            <person name="Zhou Y."/>
            <person name="Wang M."/>
            <person name="Ming D."/>
        </authorList>
    </citation>
    <scope>NUCLEOTIDE SEQUENCE [LARGE SCALE GENOMIC DNA]</scope>
    <source>
        <strain evidence="4 5">PR63039</strain>
    </source>
</reference>
<dbReference type="CDD" id="cd01043">
    <property type="entry name" value="DPS"/>
    <property type="match status" value="1"/>
</dbReference>
<dbReference type="Proteomes" id="UP000069030">
    <property type="component" value="Chromosome"/>
</dbReference>
<dbReference type="InterPro" id="IPR008331">
    <property type="entry name" value="Ferritin_DPS_dom"/>
</dbReference>
<dbReference type="GO" id="GO:0016722">
    <property type="term" value="F:oxidoreductase activity, acting on metal ions"/>
    <property type="evidence" value="ECO:0007669"/>
    <property type="project" value="InterPro"/>
</dbReference>
<evidence type="ECO:0000313" key="4">
    <source>
        <dbReference type="EMBL" id="ALU25888.1"/>
    </source>
</evidence>
<protein>
    <submittedName>
        <fullName evidence="4">DNA starvation/stationary phase protection protein</fullName>
    </submittedName>
</protein>
<dbReference type="PANTHER" id="PTHR42932:SF3">
    <property type="entry name" value="DNA PROTECTION DURING STARVATION PROTEIN"/>
    <property type="match status" value="1"/>
</dbReference>
<accession>A0A0S7E9J6</accession>
<gene>
    <name evidence="4" type="ORF">AS202_06920</name>
</gene>
<name>A0A0S7E9J6_9FLAO</name>
<dbReference type="PRINTS" id="PR01346">
    <property type="entry name" value="HELNAPAPROT"/>
</dbReference>
<dbReference type="PROSITE" id="PS00819">
    <property type="entry name" value="DPS_2"/>
    <property type="match status" value="1"/>
</dbReference>
<sequence>MKTNIGLTDNARQFNAEVLSKLLADEFILYTKARNAHYNVTGVDFHSKHVYFEELYTELAVNVDAVAERIKTLGHYAPSSLKDYLKLTHLTEERKTTDTDSKSWIAELLIDYEVIVSFIRQNIDAIEESNDKSTADFLIGLMEAHEKTAWMLRSHLG</sequence>
<dbReference type="PIRSF" id="PIRSF005900">
    <property type="entry name" value="Dps"/>
    <property type="match status" value="1"/>
</dbReference>
<evidence type="ECO:0000313" key="5">
    <source>
        <dbReference type="Proteomes" id="UP000069030"/>
    </source>
</evidence>
<dbReference type="GO" id="GO:0008199">
    <property type="term" value="F:ferric iron binding"/>
    <property type="evidence" value="ECO:0007669"/>
    <property type="project" value="InterPro"/>
</dbReference>
<dbReference type="GeneID" id="66974522"/>
<evidence type="ECO:0000256" key="1">
    <source>
        <dbReference type="ARBA" id="ARBA00009497"/>
    </source>
</evidence>
<comment type="similarity">
    <text evidence="1 2">Belongs to the Dps family.</text>
</comment>
<evidence type="ECO:0000259" key="3">
    <source>
        <dbReference type="Pfam" id="PF00210"/>
    </source>
</evidence>
<dbReference type="InterPro" id="IPR023188">
    <property type="entry name" value="DPS_DNA-bd_CS"/>
</dbReference>
<dbReference type="InterPro" id="IPR002177">
    <property type="entry name" value="DPS_DNA-bd"/>
</dbReference>
<organism evidence="4 5">
    <name type="scientific">Myroides odoratimimus</name>
    <dbReference type="NCBI Taxonomy" id="76832"/>
    <lineage>
        <taxon>Bacteria</taxon>
        <taxon>Pseudomonadati</taxon>
        <taxon>Bacteroidota</taxon>
        <taxon>Flavobacteriia</taxon>
        <taxon>Flavobacteriales</taxon>
        <taxon>Flavobacteriaceae</taxon>
        <taxon>Myroides</taxon>
    </lineage>
</organism>
<evidence type="ECO:0000256" key="2">
    <source>
        <dbReference type="RuleBase" id="RU003875"/>
    </source>
</evidence>
<dbReference type="RefSeq" id="WP_006257622.1">
    <property type="nucleotide sequence ID" value="NZ_BCMQ01000001.1"/>
</dbReference>
<dbReference type="EMBL" id="CP013690">
    <property type="protein sequence ID" value="ALU25888.1"/>
    <property type="molecule type" value="Genomic_DNA"/>
</dbReference>
<dbReference type="InterPro" id="IPR012347">
    <property type="entry name" value="Ferritin-like"/>
</dbReference>
<dbReference type="SUPFAM" id="SSF47240">
    <property type="entry name" value="Ferritin-like"/>
    <property type="match status" value="1"/>
</dbReference>
<dbReference type="AlphaFoldDB" id="A0A0S7E9J6"/>
<proteinExistence type="inferred from homology"/>
<dbReference type="eggNOG" id="COG0783">
    <property type="taxonomic scope" value="Bacteria"/>
</dbReference>
<dbReference type="InterPro" id="IPR009078">
    <property type="entry name" value="Ferritin-like_SF"/>
</dbReference>